<comment type="caution">
    <text evidence="6">The sequence shown here is derived from an EMBL/GenBank/DDBJ whole genome shotgun (WGS) entry which is preliminary data.</text>
</comment>
<evidence type="ECO:0000259" key="5">
    <source>
        <dbReference type="PROSITE" id="PS50931"/>
    </source>
</evidence>
<proteinExistence type="inferred from homology"/>
<feature type="domain" description="HTH lysR-type" evidence="5">
    <location>
        <begin position="16"/>
        <end position="75"/>
    </location>
</feature>
<dbReference type="Proteomes" id="UP000051727">
    <property type="component" value="Unassembled WGS sequence"/>
</dbReference>
<dbReference type="Pfam" id="PF03466">
    <property type="entry name" value="LysR_substrate"/>
    <property type="match status" value="1"/>
</dbReference>
<dbReference type="GO" id="GO:0003700">
    <property type="term" value="F:DNA-binding transcription factor activity"/>
    <property type="evidence" value="ECO:0007669"/>
    <property type="project" value="InterPro"/>
</dbReference>
<dbReference type="GO" id="GO:0003677">
    <property type="term" value="F:DNA binding"/>
    <property type="evidence" value="ECO:0007669"/>
    <property type="project" value="UniProtKB-KW"/>
</dbReference>
<keyword evidence="3" id="KW-0238">DNA-binding</keyword>
<comment type="similarity">
    <text evidence="1">Belongs to the LysR transcriptional regulatory family.</text>
</comment>
<dbReference type="PATRIC" id="fig|1618.3.peg.247"/>
<keyword evidence="2" id="KW-0805">Transcription regulation</keyword>
<organism evidence="6 7">
    <name type="scientific">Liquorilactobacillus mali</name>
    <dbReference type="NCBI Taxonomy" id="1618"/>
    <lineage>
        <taxon>Bacteria</taxon>
        <taxon>Bacillati</taxon>
        <taxon>Bacillota</taxon>
        <taxon>Bacilli</taxon>
        <taxon>Lactobacillales</taxon>
        <taxon>Lactobacillaceae</taxon>
        <taxon>Liquorilactobacillus</taxon>
    </lineage>
</organism>
<keyword evidence="4" id="KW-0804">Transcription</keyword>
<evidence type="ECO:0000313" key="6">
    <source>
        <dbReference type="EMBL" id="KRN29978.1"/>
    </source>
</evidence>
<dbReference type="InterPro" id="IPR036388">
    <property type="entry name" value="WH-like_DNA-bd_sf"/>
</dbReference>
<dbReference type="GO" id="GO:0005829">
    <property type="term" value="C:cytosol"/>
    <property type="evidence" value="ECO:0007669"/>
    <property type="project" value="TreeGrafter"/>
</dbReference>
<name>A0A0R2FXG9_9LACO</name>
<dbReference type="PANTHER" id="PTHR30419">
    <property type="entry name" value="HTH-TYPE TRANSCRIPTIONAL REGULATOR YBHD"/>
    <property type="match status" value="1"/>
</dbReference>
<gene>
    <name evidence="6" type="ORF">IV36_GL000247</name>
</gene>
<dbReference type="Gene3D" id="3.40.190.290">
    <property type="match status" value="1"/>
</dbReference>
<dbReference type="PROSITE" id="PS50931">
    <property type="entry name" value="HTH_LYSR"/>
    <property type="match status" value="1"/>
</dbReference>
<evidence type="ECO:0000256" key="2">
    <source>
        <dbReference type="ARBA" id="ARBA00023015"/>
    </source>
</evidence>
<dbReference type="InterPro" id="IPR000847">
    <property type="entry name" value="LysR_HTH_N"/>
</dbReference>
<evidence type="ECO:0000313" key="7">
    <source>
        <dbReference type="Proteomes" id="UP000051727"/>
    </source>
</evidence>
<dbReference type="SUPFAM" id="SSF46785">
    <property type="entry name" value="Winged helix' DNA-binding domain"/>
    <property type="match status" value="1"/>
</dbReference>
<evidence type="ECO:0000256" key="4">
    <source>
        <dbReference type="ARBA" id="ARBA00023163"/>
    </source>
</evidence>
<dbReference type="SUPFAM" id="SSF53850">
    <property type="entry name" value="Periplasmic binding protein-like II"/>
    <property type="match status" value="1"/>
</dbReference>
<dbReference type="InterPro" id="IPR050950">
    <property type="entry name" value="HTH-type_LysR_regulators"/>
</dbReference>
<dbReference type="Gene3D" id="1.10.10.10">
    <property type="entry name" value="Winged helix-like DNA-binding domain superfamily/Winged helix DNA-binding domain"/>
    <property type="match status" value="1"/>
</dbReference>
<accession>A0A0R2FXG9</accession>
<protein>
    <submittedName>
        <fullName evidence="6">Malolactic regulator</fullName>
    </submittedName>
</protein>
<dbReference type="Pfam" id="PF00126">
    <property type="entry name" value="HTH_1"/>
    <property type="match status" value="1"/>
</dbReference>
<evidence type="ECO:0000256" key="3">
    <source>
        <dbReference type="ARBA" id="ARBA00023125"/>
    </source>
</evidence>
<sequence length="311" mass="35963">MSFRMLLYQGEEELFMNTRDLEYFIRLTEIKNFSKVAQEFGVSQPTITFALKRLEEEVNSRLIIRHRAQGGLMITDSGEQLLNHAKRMLLHYNLAQKEITSSRLKMLSMGLPPIIENNYFPRVAKNLKKVGLLDKIQTMEYGSRTTLKALQNGEIDMALLGSIDPLSDELIMTEEFDRQPFEIFVARNHPLAQRKKVWFKDLRGEDFVLFKNGFVHNHAFDLLAARNYFRPHIVFRSNGTHSLMNLIADGVGIGFLTAVVNPTREDIVKVELLDTDVPMFVTSIAYRRSHVFNKLQQSILDNIRETLIKNE</sequence>
<dbReference type="PRINTS" id="PR00039">
    <property type="entry name" value="HTHLYSR"/>
</dbReference>
<dbReference type="STRING" id="1618.IV36_GL000247"/>
<dbReference type="AlphaFoldDB" id="A0A0R2FXG9"/>
<evidence type="ECO:0000256" key="1">
    <source>
        <dbReference type="ARBA" id="ARBA00009437"/>
    </source>
</evidence>
<reference evidence="6 7" key="1">
    <citation type="journal article" date="2015" name="Genome Announc.">
        <title>Expanding the biotechnology potential of lactobacilli through comparative genomics of 213 strains and associated genera.</title>
        <authorList>
            <person name="Sun Z."/>
            <person name="Harris H.M."/>
            <person name="McCann A."/>
            <person name="Guo C."/>
            <person name="Argimon S."/>
            <person name="Zhang W."/>
            <person name="Yang X."/>
            <person name="Jeffery I.B."/>
            <person name="Cooney J.C."/>
            <person name="Kagawa T.F."/>
            <person name="Liu W."/>
            <person name="Song Y."/>
            <person name="Salvetti E."/>
            <person name="Wrobel A."/>
            <person name="Rasinkangas P."/>
            <person name="Parkhill J."/>
            <person name="Rea M.C."/>
            <person name="O'Sullivan O."/>
            <person name="Ritari J."/>
            <person name="Douillard F.P."/>
            <person name="Paul Ross R."/>
            <person name="Yang R."/>
            <person name="Briner A.E."/>
            <person name="Felis G.E."/>
            <person name="de Vos W.M."/>
            <person name="Barrangou R."/>
            <person name="Klaenhammer T.R."/>
            <person name="Caufield P.W."/>
            <person name="Cui Y."/>
            <person name="Zhang H."/>
            <person name="O'Toole P.W."/>
        </authorList>
    </citation>
    <scope>NUCLEOTIDE SEQUENCE [LARGE SCALE GENOMIC DNA]</scope>
    <source>
        <strain evidence="6 7">ATCC 27304</strain>
    </source>
</reference>
<dbReference type="EMBL" id="JQAR01000010">
    <property type="protein sequence ID" value="KRN29978.1"/>
    <property type="molecule type" value="Genomic_DNA"/>
</dbReference>
<dbReference type="InterPro" id="IPR005119">
    <property type="entry name" value="LysR_subst-bd"/>
</dbReference>
<dbReference type="InterPro" id="IPR036390">
    <property type="entry name" value="WH_DNA-bd_sf"/>
</dbReference>